<dbReference type="CDD" id="cd11541">
    <property type="entry name" value="NTP-PPase_u4"/>
    <property type="match status" value="1"/>
</dbReference>
<sequence>MTDDFSPLTIANYAVQAGFTDQRSDAGSITFPMLGLFGETGSLLSEVKKKQRDKASYLGYADTVVEELGDVIWYLTILGSRVGVGLDELFANVDRGFGDWCSGGDAAITFAALQPPIMARKTEPSPVFEDTLLELAGQVGLLINDQRTGDLAANRAAFTGRLIPILRTVIKAATEAGVTLEAAAVKNLWKIGDRWPRTRNYPPPFDAAMPIHEQLPRNLAMDIFEREVRGQTYVFQRCNEINVGDRLTDNARTRDEYRFHDVFHLAHMAVLGWSPVMRSLLRLKRKSDPKTDEAEDGARATLIEEGITTWIFGQADRLNFFDGMKAGELPFDLLKHIRQFVTGYEAEACPLWLWEEAILQGYAAFRFLREHRRGRVHVDMNSHRLHIEHLS</sequence>
<feature type="domain" description="MazG C-terminal" evidence="1">
    <location>
        <begin position="202"/>
        <end position="389"/>
    </location>
</feature>
<proteinExistence type="predicted"/>
<dbReference type="AlphaFoldDB" id="A0A8E0WQU4"/>
<name>A0A8E0WQU4_9SPHN</name>
<evidence type="ECO:0000259" key="1">
    <source>
        <dbReference type="Pfam" id="PF18722"/>
    </source>
</evidence>
<dbReference type="Proteomes" id="UP000028135">
    <property type="component" value="Unassembled WGS sequence"/>
</dbReference>
<accession>A0A8E0WQU4</accession>
<reference evidence="2 3" key="1">
    <citation type="submission" date="2014-05" db="EMBL/GenBank/DDBJ databases">
        <title>Genome Announcement of Sphingobium lucknowense F2.</title>
        <authorList>
            <person name="Lal R."/>
            <person name="Negi V."/>
            <person name="Lata P."/>
            <person name="Sangwan N."/>
            <person name="Gupta S.K."/>
            <person name="Rao D.L.N."/>
            <person name="Das S."/>
        </authorList>
    </citation>
    <scope>NUCLEOTIDE SEQUENCE [LARGE SCALE GENOMIC DNA]</scope>
    <source>
        <strain evidence="2 3">F2</strain>
    </source>
</reference>
<dbReference type="Pfam" id="PF18722">
    <property type="entry name" value="MazG_C"/>
    <property type="match status" value="1"/>
</dbReference>
<evidence type="ECO:0000313" key="3">
    <source>
        <dbReference type="Proteomes" id="UP000028135"/>
    </source>
</evidence>
<dbReference type="InterPro" id="IPR011379">
    <property type="entry name" value="MazG-related_GP37"/>
</dbReference>
<protein>
    <submittedName>
        <fullName evidence="2">Pyrophosphatase</fullName>
    </submittedName>
</protein>
<dbReference type="RefSeq" id="WP_020818196.1">
    <property type="nucleotide sequence ID" value="NZ_JANF02000081.1"/>
</dbReference>
<organism evidence="2 3">
    <name type="scientific">Sphingobium indicum F2</name>
    <dbReference type="NCBI Taxonomy" id="1450518"/>
    <lineage>
        <taxon>Bacteria</taxon>
        <taxon>Pseudomonadati</taxon>
        <taxon>Pseudomonadota</taxon>
        <taxon>Alphaproteobacteria</taxon>
        <taxon>Sphingomonadales</taxon>
        <taxon>Sphingomonadaceae</taxon>
        <taxon>Sphingobium</taxon>
    </lineage>
</organism>
<gene>
    <name evidence="2" type="ORF">AL00_16895</name>
</gene>
<dbReference type="SUPFAM" id="SSF101386">
    <property type="entry name" value="all-alpha NTP pyrophosphatases"/>
    <property type="match status" value="1"/>
</dbReference>
<dbReference type="InterPro" id="IPR041407">
    <property type="entry name" value="MazG_C"/>
</dbReference>
<dbReference type="Gene3D" id="1.10.287.1080">
    <property type="entry name" value="MazG-like"/>
    <property type="match status" value="1"/>
</dbReference>
<comment type="caution">
    <text evidence="2">The sequence shown here is derived from an EMBL/GenBank/DDBJ whole genome shotgun (WGS) entry which is preliminary data.</text>
</comment>
<dbReference type="EMBL" id="JANF02000081">
    <property type="protein sequence ID" value="KER35263.1"/>
    <property type="molecule type" value="Genomic_DNA"/>
</dbReference>
<evidence type="ECO:0000313" key="2">
    <source>
        <dbReference type="EMBL" id="KER35263.1"/>
    </source>
</evidence>